<sequence>MQFYLHDPVATVVQPVQRLVGYRRIPLEAGPRCQVRLVLPADLASFTGRDGRRVVEPGALELRISASSTDARFTVPLQLTGPVRTLDHTRRLHPSVTVEQL</sequence>
<dbReference type="InterPro" id="IPR013783">
    <property type="entry name" value="Ig-like_fold"/>
</dbReference>
<dbReference type="Proteomes" id="UP000540506">
    <property type="component" value="Unassembled WGS sequence"/>
</dbReference>
<evidence type="ECO:0000313" key="3">
    <source>
        <dbReference type="Proteomes" id="UP000540506"/>
    </source>
</evidence>
<reference evidence="2 3" key="1">
    <citation type="submission" date="2020-08" db="EMBL/GenBank/DDBJ databases">
        <title>Sequencing the genomes of 1000 actinobacteria strains.</title>
        <authorList>
            <person name="Klenk H.-P."/>
        </authorList>
    </citation>
    <scope>NUCLEOTIDE SEQUENCE [LARGE SCALE GENOMIC DNA]</scope>
    <source>
        <strain evidence="2 3">DSM 41654</strain>
    </source>
</reference>
<name>A0A7W7R9T3_KITKI</name>
<gene>
    <name evidence="2" type="ORF">FHR34_007182</name>
</gene>
<protein>
    <recommendedName>
        <fullName evidence="1">Fibronectin type III-like domain-containing protein</fullName>
    </recommendedName>
</protein>
<comment type="caution">
    <text evidence="2">The sequence shown here is derived from an EMBL/GenBank/DDBJ whole genome shotgun (WGS) entry which is preliminary data.</text>
</comment>
<dbReference type="Gene3D" id="2.60.40.10">
    <property type="entry name" value="Immunoglobulins"/>
    <property type="match status" value="1"/>
</dbReference>
<keyword evidence="3" id="KW-1185">Reference proteome</keyword>
<dbReference type="InterPro" id="IPR026891">
    <property type="entry name" value="Fn3-like"/>
</dbReference>
<dbReference type="Pfam" id="PF14310">
    <property type="entry name" value="Fn3-like"/>
    <property type="match status" value="1"/>
</dbReference>
<dbReference type="AlphaFoldDB" id="A0A7W7R9T3"/>
<dbReference type="GO" id="GO:0005975">
    <property type="term" value="P:carbohydrate metabolic process"/>
    <property type="evidence" value="ECO:0007669"/>
    <property type="project" value="UniProtKB-ARBA"/>
</dbReference>
<evidence type="ECO:0000313" key="2">
    <source>
        <dbReference type="EMBL" id="MBB4928087.1"/>
    </source>
</evidence>
<proteinExistence type="predicted"/>
<accession>A0A7W7R9T3</accession>
<organism evidence="2 3">
    <name type="scientific">Kitasatospora kifunensis</name>
    <name type="common">Streptomyces kifunensis</name>
    <dbReference type="NCBI Taxonomy" id="58351"/>
    <lineage>
        <taxon>Bacteria</taxon>
        <taxon>Bacillati</taxon>
        <taxon>Actinomycetota</taxon>
        <taxon>Actinomycetes</taxon>
        <taxon>Kitasatosporales</taxon>
        <taxon>Streptomycetaceae</taxon>
        <taxon>Kitasatospora</taxon>
    </lineage>
</organism>
<evidence type="ECO:0000259" key="1">
    <source>
        <dbReference type="SMART" id="SM01217"/>
    </source>
</evidence>
<dbReference type="SMART" id="SM01217">
    <property type="entry name" value="Fn3_like"/>
    <property type="match status" value="1"/>
</dbReference>
<feature type="domain" description="Fibronectin type III-like" evidence="1">
    <location>
        <begin position="2"/>
        <end position="68"/>
    </location>
</feature>
<dbReference type="EMBL" id="JACHJV010000002">
    <property type="protein sequence ID" value="MBB4928087.1"/>
    <property type="molecule type" value="Genomic_DNA"/>
</dbReference>